<protein>
    <submittedName>
        <fullName evidence="1">GIP protein</fullName>
    </submittedName>
</protein>
<dbReference type="Proteomes" id="UP000601435">
    <property type="component" value="Unassembled WGS sequence"/>
</dbReference>
<dbReference type="EMBL" id="CAJNJA010063987">
    <property type="protein sequence ID" value="CAE7881167.1"/>
    <property type="molecule type" value="Genomic_DNA"/>
</dbReference>
<keyword evidence="2" id="KW-1185">Reference proteome</keyword>
<reference evidence="1" key="1">
    <citation type="submission" date="2021-02" db="EMBL/GenBank/DDBJ databases">
        <authorList>
            <person name="Dougan E. K."/>
            <person name="Rhodes N."/>
            <person name="Thang M."/>
            <person name="Chan C."/>
        </authorList>
    </citation>
    <scope>NUCLEOTIDE SEQUENCE</scope>
</reference>
<accession>A0A813AZB2</accession>
<feature type="non-terminal residue" evidence="1">
    <location>
        <position position="383"/>
    </location>
</feature>
<evidence type="ECO:0000313" key="2">
    <source>
        <dbReference type="Proteomes" id="UP000601435"/>
    </source>
</evidence>
<feature type="non-terminal residue" evidence="1">
    <location>
        <position position="1"/>
    </location>
</feature>
<dbReference type="AlphaFoldDB" id="A0A813AZB2"/>
<comment type="caution">
    <text evidence="1">The sequence shown here is derived from an EMBL/GenBank/DDBJ whole genome shotgun (WGS) entry which is preliminary data.</text>
</comment>
<gene>
    <name evidence="1" type="primary">GIP</name>
    <name evidence="1" type="ORF">SNEC2469_LOCUS28934</name>
</gene>
<sequence length="383" mass="42646">MGPKADRPETVKPGITDLPRLPEYQPMTGSIDLLNWLTHIQPIMEDLSDTSYAWWEGTLQDAAVEALRKWTLWRRRASSIGIAEPDASVLIQGLDRITTKVVKANSELSFRVSLIRSTLQAEMEQQARLSVTQGPGGHAQRKVEFVEGEGEIRAKVLQVLSEVQHLPMVKSLMDKIREWMSTASPSSASKRLALLDSGATHVLRAPTTSAEWELAREVKVQLAGDSVMAMKQNEAGSLLTGDQLAQVIVPLGKVIQDLGYRLLWTSEVCELVGPQGDVLPLTIRNGCPEVSEKVAYHLIQQLEAQQLPELEGVTQASISAIAKLKSSWWSYLKEYVKTGDVTEAHRAVDKAPFFDYKDAIKEQMITRTPREGIWNLMKSLRVN</sequence>
<evidence type="ECO:0000313" key="1">
    <source>
        <dbReference type="EMBL" id="CAE7881167.1"/>
    </source>
</evidence>
<name>A0A813AZB2_9DINO</name>
<dbReference type="OrthoDB" id="421195at2759"/>
<proteinExistence type="predicted"/>
<organism evidence="1 2">
    <name type="scientific">Symbiodinium necroappetens</name>
    <dbReference type="NCBI Taxonomy" id="1628268"/>
    <lineage>
        <taxon>Eukaryota</taxon>
        <taxon>Sar</taxon>
        <taxon>Alveolata</taxon>
        <taxon>Dinophyceae</taxon>
        <taxon>Suessiales</taxon>
        <taxon>Symbiodiniaceae</taxon>
        <taxon>Symbiodinium</taxon>
    </lineage>
</organism>